<dbReference type="OMA" id="WTDHPLI"/>
<dbReference type="RefSeq" id="WP_011892665.1">
    <property type="nucleotide sequence ID" value="NZ_JACKST010000007.1"/>
</dbReference>
<organism evidence="6 7">
    <name type="scientific">Mycolicibacterium gilvum</name>
    <dbReference type="NCBI Taxonomy" id="1804"/>
    <lineage>
        <taxon>Bacteria</taxon>
        <taxon>Bacillati</taxon>
        <taxon>Actinomycetota</taxon>
        <taxon>Actinomycetes</taxon>
        <taxon>Mycobacteriales</taxon>
        <taxon>Mycobacteriaceae</taxon>
        <taxon>Mycolicibacterium</taxon>
    </lineage>
</organism>
<evidence type="ECO:0000259" key="5">
    <source>
        <dbReference type="PROSITE" id="PS50977"/>
    </source>
</evidence>
<evidence type="ECO:0000256" key="3">
    <source>
        <dbReference type="ARBA" id="ARBA00023163"/>
    </source>
</evidence>
<dbReference type="InterPro" id="IPR009057">
    <property type="entry name" value="Homeodomain-like_sf"/>
</dbReference>
<dbReference type="InterPro" id="IPR001647">
    <property type="entry name" value="HTH_TetR"/>
</dbReference>
<dbReference type="Pfam" id="PF00440">
    <property type="entry name" value="TetR_N"/>
    <property type="match status" value="1"/>
</dbReference>
<dbReference type="SUPFAM" id="SSF46689">
    <property type="entry name" value="Homeodomain-like"/>
    <property type="match status" value="1"/>
</dbReference>
<evidence type="ECO:0000256" key="1">
    <source>
        <dbReference type="ARBA" id="ARBA00023015"/>
    </source>
</evidence>
<feature type="DNA-binding region" description="H-T-H motif" evidence="4">
    <location>
        <begin position="38"/>
        <end position="57"/>
    </location>
</feature>
<dbReference type="Proteomes" id="UP000254291">
    <property type="component" value="Unassembled WGS sequence"/>
</dbReference>
<proteinExistence type="predicted"/>
<dbReference type="GO" id="GO:0003700">
    <property type="term" value="F:DNA-binding transcription factor activity"/>
    <property type="evidence" value="ECO:0007669"/>
    <property type="project" value="TreeGrafter"/>
</dbReference>
<evidence type="ECO:0000313" key="6">
    <source>
        <dbReference type="EMBL" id="STZ45423.1"/>
    </source>
</evidence>
<dbReference type="PRINTS" id="PR00455">
    <property type="entry name" value="HTHTETR"/>
</dbReference>
<feature type="domain" description="HTH tetR-type" evidence="5">
    <location>
        <begin position="15"/>
        <end position="75"/>
    </location>
</feature>
<dbReference type="PROSITE" id="PS50977">
    <property type="entry name" value="HTH_TETR_2"/>
    <property type="match status" value="1"/>
</dbReference>
<dbReference type="Gene3D" id="1.10.357.10">
    <property type="entry name" value="Tetracycline Repressor, domain 2"/>
    <property type="match status" value="1"/>
</dbReference>
<accession>A0A378SRQ4</accession>
<dbReference type="AlphaFoldDB" id="A0A378SRQ4"/>
<dbReference type="PANTHER" id="PTHR30055">
    <property type="entry name" value="HTH-TYPE TRANSCRIPTIONAL REGULATOR RUTR"/>
    <property type="match status" value="1"/>
</dbReference>
<dbReference type="EMBL" id="UGQM01000001">
    <property type="protein sequence ID" value="STZ45423.1"/>
    <property type="molecule type" value="Genomic_DNA"/>
</dbReference>
<protein>
    <submittedName>
        <fullName evidence="6">TetR family transcriptional regulator</fullName>
    </submittedName>
</protein>
<gene>
    <name evidence="6" type="ORF">NCTC10742_04676</name>
</gene>
<reference evidence="6 7" key="1">
    <citation type="submission" date="2018-06" db="EMBL/GenBank/DDBJ databases">
        <authorList>
            <consortium name="Pathogen Informatics"/>
            <person name="Doyle S."/>
        </authorList>
    </citation>
    <scope>NUCLEOTIDE SEQUENCE [LARGE SCALE GENOMIC DNA]</scope>
    <source>
        <strain evidence="6 7">NCTC10742</strain>
    </source>
</reference>
<keyword evidence="3" id="KW-0804">Transcription</keyword>
<keyword evidence="2 4" id="KW-0238">DNA-binding</keyword>
<dbReference type="GO" id="GO:0000976">
    <property type="term" value="F:transcription cis-regulatory region binding"/>
    <property type="evidence" value="ECO:0007669"/>
    <property type="project" value="TreeGrafter"/>
</dbReference>
<dbReference type="PANTHER" id="PTHR30055:SF238">
    <property type="entry name" value="MYCOFACTOCIN BIOSYNTHESIS TRANSCRIPTIONAL REGULATOR MFTR-RELATED"/>
    <property type="match status" value="1"/>
</dbReference>
<sequence>MTPQIKQSARELRRLQTRERILGAAIAEFQASGMAGADVGAIVSAAGVAHGTFFFHFPSKEHVLLELERREEARMATEFVRYLRRSHDLTAALTKVVGLIAGLEQRLGPVLFRELLALHFSPTRPSDDDWSDHPVIVSLVREIERARGDGEVHPEVDAFFSAAFFLLGVYGVLTTVTSSDTRDAMLANLITTARRGLESR</sequence>
<dbReference type="InterPro" id="IPR050109">
    <property type="entry name" value="HTH-type_TetR-like_transc_reg"/>
</dbReference>
<evidence type="ECO:0000313" key="7">
    <source>
        <dbReference type="Proteomes" id="UP000254291"/>
    </source>
</evidence>
<keyword evidence="1" id="KW-0805">Transcription regulation</keyword>
<evidence type="ECO:0000256" key="4">
    <source>
        <dbReference type="PROSITE-ProRule" id="PRU00335"/>
    </source>
</evidence>
<evidence type="ECO:0000256" key="2">
    <source>
        <dbReference type="ARBA" id="ARBA00023125"/>
    </source>
</evidence>
<name>A0A378SRQ4_9MYCO</name>